<dbReference type="EMBL" id="AQPH01000034">
    <property type="protein sequence ID" value="EPY01622.1"/>
    <property type="molecule type" value="Genomic_DNA"/>
</dbReference>
<comment type="caution">
    <text evidence="1">The sequence shown here is derived from an EMBL/GenBank/DDBJ whole genome shotgun (WGS) entry which is preliminary data.</text>
</comment>
<dbReference type="eggNOG" id="ENOG5033VQP">
    <property type="taxonomic scope" value="Bacteria"/>
</dbReference>
<dbReference type="AlphaFoldDB" id="S9S718"/>
<accession>S9S718</accession>
<name>S9S718_MAGFU</name>
<organism evidence="1 2">
    <name type="scientific">Magnetospirillum fulvum MGU-K5</name>
    <dbReference type="NCBI Taxonomy" id="1316936"/>
    <lineage>
        <taxon>Bacteria</taxon>
        <taxon>Pseudomonadati</taxon>
        <taxon>Pseudomonadota</taxon>
        <taxon>Alphaproteobacteria</taxon>
        <taxon>Rhodospirillales</taxon>
        <taxon>Rhodospirillaceae</taxon>
        <taxon>Magnetospirillum</taxon>
    </lineage>
</organism>
<protein>
    <recommendedName>
        <fullName evidence="3">Abortive infection protein-like C-terminal domain-containing protein</fullName>
    </recommendedName>
</protein>
<dbReference type="RefSeq" id="WP_021132311.1">
    <property type="nucleotide sequence ID" value="NZ_AQPH01000034.1"/>
</dbReference>
<dbReference type="Proteomes" id="UP000015350">
    <property type="component" value="Unassembled WGS sequence"/>
</dbReference>
<evidence type="ECO:0000313" key="2">
    <source>
        <dbReference type="Proteomes" id="UP000015350"/>
    </source>
</evidence>
<gene>
    <name evidence="1" type="ORF">K678_09918</name>
</gene>
<proteinExistence type="predicted"/>
<reference evidence="1 2" key="1">
    <citation type="submission" date="2013-04" db="EMBL/GenBank/DDBJ databases">
        <authorList>
            <person name="Kuznetsov B."/>
            <person name="Ivanovsky R."/>
        </authorList>
    </citation>
    <scope>NUCLEOTIDE SEQUENCE [LARGE SCALE GENOMIC DNA]</scope>
    <source>
        <strain evidence="1 2">MGU-K5</strain>
    </source>
</reference>
<sequence length="251" mass="27938">MRRRIASFFNEFGFFKTSAGRNLELELGVAVPMGYEHHNVQAFLLKCELRDFLDAITIIWRSVRISHGLARDEAAWVKVVRRVFQEENAGYRVDDQGGVHFAVDGEFDHNVASSLAALGSSRYNGVQAAFQAAQQALDETPPNGKNAMRSAFEAVEILFRLIFPKAPRLGSAEIRAHLEPHVQAHLSEDKTAARATVKLLASFSDWVDGVHFYRHGQGEEEPTQPPLSLAVLTVSTAASYLRWLAEFDAAQ</sequence>
<evidence type="ECO:0008006" key="3">
    <source>
        <dbReference type="Google" id="ProtNLM"/>
    </source>
</evidence>
<evidence type="ECO:0000313" key="1">
    <source>
        <dbReference type="EMBL" id="EPY01622.1"/>
    </source>
</evidence>
<dbReference type="OrthoDB" id="7062915at2"/>